<keyword evidence="9" id="KW-0275">Fatty acid biosynthesis</keyword>
<dbReference type="Pfam" id="PF00305">
    <property type="entry name" value="Lipoxygenase"/>
    <property type="match status" value="1"/>
</dbReference>
<gene>
    <name evidence="15" type="ORF">CCACVL1_22749</name>
</gene>
<evidence type="ECO:0000256" key="3">
    <source>
        <dbReference type="ARBA" id="ARBA00022723"/>
    </source>
</evidence>
<dbReference type="GO" id="GO:0046872">
    <property type="term" value="F:metal ion binding"/>
    <property type="evidence" value="ECO:0007669"/>
    <property type="project" value="UniProtKB-KW"/>
</dbReference>
<dbReference type="InterPro" id="IPR000907">
    <property type="entry name" value="LipOase"/>
</dbReference>
<comment type="caution">
    <text evidence="10">Lacks conserved residue(s) required for the propagation of feature annotation.</text>
</comment>
<name>A0A1R3GWS4_COCAP</name>
<proteinExistence type="inferred from homology"/>
<keyword evidence="12" id="KW-0732">Signal</keyword>
<dbReference type="InterPro" id="IPR013819">
    <property type="entry name" value="LipOase_C"/>
</dbReference>
<dbReference type="SUPFAM" id="SSF49723">
    <property type="entry name" value="Lipase/lipooxygenase domain (PLAT/LH2 domain)"/>
    <property type="match status" value="1"/>
</dbReference>
<dbReference type="InterPro" id="IPR036392">
    <property type="entry name" value="PLAT/LH2_dom_sf"/>
</dbReference>
<sequence length="293" mass="31880">MASPNNNKLLCVVVLVVSCMLAVAPMATAARCSRIVCDLHGIVDGVITTAGNVVNGIIGGKNKPQNIKGTVVLTKKNFLDFNALASSAMDNVYELLGQKVTLQLISADIADPANGNGGKLGKAASLEKWNPTLLTMLTSPLASDSTYGVSFEWDEGFGTPGAIIVRNNQASEFYLKTITLEDVPGAGRIHFVCNSWVYLDNQYKKPRIFFSNKLYLPHEMPAPLRKYRQEELEVLRGDGKTELKTGDRVYDYATYNDLGNPDSSSDLARPILGGSAEHPYPRRGRTSRPPSRS</sequence>
<dbReference type="PANTHER" id="PTHR11771">
    <property type="entry name" value="LIPOXYGENASE"/>
    <property type="match status" value="1"/>
</dbReference>
<dbReference type="Gramene" id="OMO62568">
    <property type="protein sequence ID" value="OMO62568"/>
    <property type="gene ID" value="CCACVL1_22749"/>
</dbReference>
<dbReference type="InterPro" id="IPR036226">
    <property type="entry name" value="LipOase_C_sf"/>
</dbReference>
<evidence type="ECO:0000259" key="14">
    <source>
        <dbReference type="PROSITE" id="PS51393"/>
    </source>
</evidence>
<dbReference type="Gene3D" id="4.10.375.10">
    <property type="entry name" value="Lipoxygenase-1, Domain 2"/>
    <property type="match status" value="1"/>
</dbReference>
<keyword evidence="6" id="KW-0223">Dioxygenase</keyword>
<evidence type="ECO:0000256" key="7">
    <source>
        <dbReference type="ARBA" id="ARBA00023002"/>
    </source>
</evidence>
<feature type="domain" description="Lipoxygenase" evidence="14">
    <location>
        <begin position="214"/>
        <end position="293"/>
    </location>
</feature>
<evidence type="ECO:0000256" key="1">
    <source>
        <dbReference type="ARBA" id="ARBA00009419"/>
    </source>
</evidence>
<dbReference type="SMART" id="SM00308">
    <property type="entry name" value="LH2"/>
    <property type="match status" value="1"/>
</dbReference>
<dbReference type="InterPro" id="IPR001246">
    <property type="entry name" value="LipOase_plant"/>
</dbReference>
<dbReference type="GO" id="GO:0034440">
    <property type="term" value="P:lipid oxidation"/>
    <property type="evidence" value="ECO:0007669"/>
    <property type="project" value="InterPro"/>
</dbReference>
<evidence type="ECO:0000313" key="16">
    <source>
        <dbReference type="Proteomes" id="UP000188268"/>
    </source>
</evidence>
<accession>A0A1R3GWS4</accession>
<dbReference type="Proteomes" id="UP000188268">
    <property type="component" value="Unassembled WGS sequence"/>
</dbReference>
<dbReference type="InterPro" id="IPR042057">
    <property type="entry name" value="Lipoxy_PLAT/LH2"/>
</dbReference>
<dbReference type="AlphaFoldDB" id="A0A1R3GWS4"/>
<dbReference type="SUPFAM" id="SSF48484">
    <property type="entry name" value="Lipoxigenase"/>
    <property type="match status" value="1"/>
</dbReference>
<dbReference type="GO" id="GO:0006633">
    <property type="term" value="P:fatty acid biosynthetic process"/>
    <property type="evidence" value="ECO:0007669"/>
    <property type="project" value="UniProtKB-KW"/>
</dbReference>
<comment type="similarity">
    <text evidence="1">Belongs to the lipoxygenase family.</text>
</comment>
<evidence type="ECO:0000256" key="6">
    <source>
        <dbReference type="ARBA" id="ARBA00022964"/>
    </source>
</evidence>
<keyword evidence="3" id="KW-0479">Metal-binding</keyword>
<dbReference type="OrthoDB" id="407298at2759"/>
<dbReference type="PROSITE" id="PS50095">
    <property type="entry name" value="PLAT"/>
    <property type="match status" value="1"/>
</dbReference>
<dbReference type="GO" id="GO:0031408">
    <property type="term" value="P:oxylipin biosynthetic process"/>
    <property type="evidence" value="ECO:0007669"/>
    <property type="project" value="UniProtKB-KW"/>
</dbReference>
<dbReference type="STRING" id="210143.A0A1R3GWS4"/>
<dbReference type="GO" id="GO:0016702">
    <property type="term" value="F:oxidoreductase activity, acting on single donors with incorporation of molecular oxygen, incorporation of two atoms of oxygen"/>
    <property type="evidence" value="ECO:0007669"/>
    <property type="project" value="InterPro"/>
</dbReference>
<protein>
    <submittedName>
        <fullName evidence="15">Lipoxygenase</fullName>
    </submittedName>
</protein>
<keyword evidence="16" id="KW-1185">Reference proteome</keyword>
<dbReference type="Pfam" id="PF01477">
    <property type="entry name" value="PLAT"/>
    <property type="match status" value="1"/>
</dbReference>
<feature type="chain" id="PRO_5013045645" evidence="12">
    <location>
        <begin position="30"/>
        <end position="293"/>
    </location>
</feature>
<reference evidence="15 16" key="1">
    <citation type="submission" date="2013-09" db="EMBL/GenBank/DDBJ databases">
        <title>Corchorus capsularis genome sequencing.</title>
        <authorList>
            <person name="Alam M."/>
            <person name="Haque M.S."/>
            <person name="Islam M.S."/>
            <person name="Emdad E.M."/>
            <person name="Islam M.M."/>
            <person name="Ahmed B."/>
            <person name="Halim A."/>
            <person name="Hossen Q.M.M."/>
            <person name="Hossain M.Z."/>
            <person name="Ahmed R."/>
            <person name="Khan M.M."/>
            <person name="Islam R."/>
            <person name="Rashid M.M."/>
            <person name="Khan S.A."/>
            <person name="Rahman M.S."/>
            <person name="Alam M."/>
        </authorList>
    </citation>
    <scope>NUCLEOTIDE SEQUENCE [LARGE SCALE GENOMIC DNA]</scope>
    <source>
        <strain evidence="16">cv. CVL-1</strain>
        <tissue evidence="15">Whole seedling</tissue>
    </source>
</reference>
<evidence type="ECO:0000313" key="15">
    <source>
        <dbReference type="EMBL" id="OMO62568.1"/>
    </source>
</evidence>
<evidence type="ECO:0000256" key="9">
    <source>
        <dbReference type="ARBA" id="ARBA00023160"/>
    </source>
</evidence>
<evidence type="ECO:0000256" key="12">
    <source>
        <dbReference type="SAM" id="SignalP"/>
    </source>
</evidence>
<feature type="domain" description="PLAT" evidence="13">
    <location>
        <begin position="79"/>
        <end position="211"/>
    </location>
</feature>
<dbReference type="Gene3D" id="2.60.60.20">
    <property type="entry name" value="PLAT/LH2 domain"/>
    <property type="match status" value="1"/>
</dbReference>
<keyword evidence="8" id="KW-0443">Lipid metabolism</keyword>
<evidence type="ECO:0000256" key="10">
    <source>
        <dbReference type="PROSITE-ProRule" id="PRU00152"/>
    </source>
</evidence>
<keyword evidence="2" id="KW-0444">Lipid biosynthesis</keyword>
<feature type="signal peptide" evidence="12">
    <location>
        <begin position="1"/>
        <end position="29"/>
    </location>
</feature>
<evidence type="ECO:0000256" key="4">
    <source>
        <dbReference type="ARBA" id="ARBA00022767"/>
    </source>
</evidence>
<dbReference type="PRINTS" id="PR00468">
    <property type="entry name" value="PLTLPOXGNASE"/>
</dbReference>
<evidence type="ECO:0000256" key="2">
    <source>
        <dbReference type="ARBA" id="ARBA00022516"/>
    </source>
</evidence>
<dbReference type="InterPro" id="IPR001024">
    <property type="entry name" value="PLAT/LH2_dom"/>
</dbReference>
<dbReference type="CDD" id="cd01751">
    <property type="entry name" value="PLAT_LH2"/>
    <property type="match status" value="1"/>
</dbReference>
<dbReference type="EMBL" id="AWWV01013225">
    <property type="protein sequence ID" value="OMO62568.1"/>
    <property type="molecule type" value="Genomic_DNA"/>
</dbReference>
<organism evidence="15 16">
    <name type="scientific">Corchorus capsularis</name>
    <name type="common">Jute</name>
    <dbReference type="NCBI Taxonomy" id="210143"/>
    <lineage>
        <taxon>Eukaryota</taxon>
        <taxon>Viridiplantae</taxon>
        <taxon>Streptophyta</taxon>
        <taxon>Embryophyta</taxon>
        <taxon>Tracheophyta</taxon>
        <taxon>Spermatophyta</taxon>
        <taxon>Magnoliopsida</taxon>
        <taxon>eudicotyledons</taxon>
        <taxon>Gunneridae</taxon>
        <taxon>Pentapetalae</taxon>
        <taxon>rosids</taxon>
        <taxon>malvids</taxon>
        <taxon>Malvales</taxon>
        <taxon>Malvaceae</taxon>
        <taxon>Grewioideae</taxon>
        <taxon>Apeibeae</taxon>
        <taxon>Corchorus</taxon>
    </lineage>
</organism>
<feature type="non-terminal residue" evidence="15">
    <location>
        <position position="293"/>
    </location>
</feature>
<keyword evidence="5" id="KW-0276">Fatty acid metabolism</keyword>
<evidence type="ECO:0000256" key="8">
    <source>
        <dbReference type="ARBA" id="ARBA00023098"/>
    </source>
</evidence>
<keyword evidence="7" id="KW-0560">Oxidoreductase</keyword>
<comment type="caution">
    <text evidence="15">The sequence shown here is derived from an EMBL/GenBank/DDBJ whole genome shotgun (WGS) entry which is preliminary data.</text>
</comment>
<evidence type="ECO:0000256" key="11">
    <source>
        <dbReference type="SAM" id="MobiDB-lite"/>
    </source>
</evidence>
<keyword evidence="4" id="KW-0925">Oxylipin biosynthesis</keyword>
<dbReference type="PROSITE" id="PS51393">
    <property type="entry name" value="LIPOXYGENASE_3"/>
    <property type="match status" value="1"/>
</dbReference>
<feature type="region of interest" description="Disordered" evidence="11">
    <location>
        <begin position="256"/>
        <end position="293"/>
    </location>
</feature>
<evidence type="ECO:0000259" key="13">
    <source>
        <dbReference type="PROSITE" id="PS50095"/>
    </source>
</evidence>
<evidence type="ECO:0000256" key="5">
    <source>
        <dbReference type="ARBA" id="ARBA00022832"/>
    </source>
</evidence>